<sequence>MGVRRVVVVGGTSGIGLATAQQLAAEGADVLALGRNEKQIDEVKEAHPEVRFALADAASQEAMASCYAAFGPFSGLVLCVSGAKGAGFFKDLEADDVLSGFQQKFIPQFRAAQAALPFLKQDGSITFVSAISARAANPGTAGLAAINGAIEAMIKPLARELKPLRANAVSPGVVETPWWSKVPDAVREQLLQQSAAASLVGKNAQAEELAHAIVFLIGNGFVTGTVLEVDGGLRLS</sequence>
<evidence type="ECO:0000313" key="3">
    <source>
        <dbReference type="EMBL" id="AXC13856.1"/>
    </source>
</evidence>
<evidence type="ECO:0000313" key="4">
    <source>
        <dbReference type="Proteomes" id="UP000253606"/>
    </source>
</evidence>
<accession>A0A2Z5G5M4</accession>
<keyword evidence="4" id="KW-1185">Reference proteome</keyword>
<dbReference type="InterPro" id="IPR036291">
    <property type="entry name" value="NAD(P)-bd_dom_sf"/>
</dbReference>
<dbReference type="Proteomes" id="UP000253606">
    <property type="component" value="Chromosome"/>
</dbReference>
<dbReference type="Pfam" id="PF13561">
    <property type="entry name" value="adh_short_C2"/>
    <property type="match status" value="1"/>
</dbReference>
<dbReference type="EMBL" id="CP030840">
    <property type="protein sequence ID" value="AXC13856.1"/>
    <property type="molecule type" value="Genomic_DNA"/>
</dbReference>
<protein>
    <submittedName>
        <fullName evidence="3">Putative oxidoreductase</fullName>
    </submittedName>
</protein>
<dbReference type="InterPro" id="IPR051122">
    <property type="entry name" value="SDR_DHRS6-like"/>
</dbReference>
<name>A0A2Z5G5M4_9BACT</name>
<dbReference type="Gene3D" id="3.40.50.720">
    <property type="entry name" value="NAD(P)-binding Rossmann-like Domain"/>
    <property type="match status" value="1"/>
</dbReference>
<dbReference type="KEGG" id="abas:ACPOL_4584"/>
<dbReference type="GO" id="GO:0016491">
    <property type="term" value="F:oxidoreductase activity"/>
    <property type="evidence" value="ECO:0007669"/>
    <property type="project" value="UniProtKB-KW"/>
</dbReference>
<dbReference type="PANTHER" id="PTHR43477">
    <property type="entry name" value="DIHYDROANTICAPSIN 7-DEHYDROGENASE"/>
    <property type="match status" value="1"/>
</dbReference>
<proteinExistence type="inferred from homology"/>
<dbReference type="InterPro" id="IPR002347">
    <property type="entry name" value="SDR_fam"/>
</dbReference>
<organism evidence="3 4">
    <name type="scientific">Acidisarcina polymorpha</name>
    <dbReference type="NCBI Taxonomy" id="2211140"/>
    <lineage>
        <taxon>Bacteria</taxon>
        <taxon>Pseudomonadati</taxon>
        <taxon>Acidobacteriota</taxon>
        <taxon>Terriglobia</taxon>
        <taxon>Terriglobales</taxon>
        <taxon>Acidobacteriaceae</taxon>
        <taxon>Acidisarcina</taxon>
    </lineage>
</organism>
<comment type="similarity">
    <text evidence="1">Belongs to the short-chain dehydrogenases/reductases (SDR) family.</text>
</comment>
<reference evidence="3 4" key="1">
    <citation type="journal article" date="2018" name="Front. Microbiol.">
        <title>Hydrolytic Capabilities as a Key to Environmental Success: Chitinolytic and Cellulolytic Acidobacteria From Acidic Sub-arctic Soils and Boreal Peatlands.</title>
        <authorList>
            <person name="Belova S.E."/>
            <person name="Ravin N.V."/>
            <person name="Pankratov T.A."/>
            <person name="Rakitin A.L."/>
            <person name="Ivanova A.A."/>
            <person name="Beletsky A.V."/>
            <person name="Mardanov A.V."/>
            <person name="Sinninghe Damste J.S."/>
            <person name="Dedysh S.N."/>
        </authorList>
    </citation>
    <scope>NUCLEOTIDE SEQUENCE [LARGE SCALE GENOMIC DNA]</scope>
    <source>
        <strain evidence="3 4">SBC82</strain>
    </source>
</reference>
<dbReference type="PANTHER" id="PTHR43477:SF1">
    <property type="entry name" value="DIHYDROANTICAPSIN 7-DEHYDROGENASE"/>
    <property type="match status" value="1"/>
</dbReference>
<evidence type="ECO:0000256" key="1">
    <source>
        <dbReference type="ARBA" id="ARBA00006484"/>
    </source>
</evidence>
<dbReference type="RefSeq" id="WP_114210951.1">
    <property type="nucleotide sequence ID" value="NZ_CP030840.1"/>
</dbReference>
<evidence type="ECO:0000256" key="2">
    <source>
        <dbReference type="ARBA" id="ARBA00023002"/>
    </source>
</evidence>
<dbReference type="AlphaFoldDB" id="A0A2Z5G5M4"/>
<dbReference type="OrthoDB" id="9806974at2"/>
<dbReference type="PRINTS" id="PR00081">
    <property type="entry name" value="GDHRDH"/>
</dbReference>
<gene>
    <name evidence="3" type="ORF">ACPOL_4584</name>
</gene>
<dbReference type="SUPFAM" id="SSF51735">
    <property type="entry name" value="NAD(P)-binding Rossmann-fold domains"/>
    <property type="match status" value="1"/>
</dbReference>
<keyword evidence="2" id="KW-0560">Oxidoreductase</keyword>